<organism evidence="1">
    <name type="scientific">Ovis aries</name>
    <name type="common">Sheep</name>
    <dbReference type="NCBI Taxonomy" id="9940"/>
    <lineage>
        <taxon>Eukaryota</taxon>
        <taxon>Metazoa</taxon>
        <taxon>Chordata</taxon>
        <taxon>Craniata</taxon>
        <taxon>Vertebrata</taxon>
        <taxon>Euteleostomi</taxon>
        <taxon>Mammalia</taxon>
        <taxon>Eutheria</taxon>
        <taxon>Laurasiatheria</taxon>
        <taxon>Artiodactyla</taxon>
        <taxon>Ruminantia</taxon>
        <taxon>Pecora</taxon>
        <taxon>Bovidae</taxon>
        <taxon>Caprinae</taxon>
        <taxon>Ovis</taxon>
    </lineage>
</organism>
<name>A0AC11ELQ1_SHEEP</name>
<reference evidence="1" key="1">
    <citation type="submission" date="2020-11" db="EMBL/GenBank/DDBJ databases">
        <authorList>
            <person name="Davenport K.M."/>
            <person name="Bickhart D.M."/>
            <person name="Smith T.P.L."/>
            <person name="Murdoch B.M."/>
            <person name="Rosen B.D."/>
        </authorList>
    </citation>
    <scope>NUCLEOTIDE SEQUENCE [LARGE SCALE GENOMIC DNA]</scope>
    <source>
        <strain evidence="1">OAR_USU_Benz2616</strain>
    </source>
</reference>
<protein>
    <submittedName>
        <fullName evidence="1">Uncharacterized protein</fullName>
    </submittedName>
</protein>
<reference evidence="1" key="2">
    <citation type="submission" date="2025-08" db="UniProtKB">
        <authorList>
            <consortium name="Ensembl"/>
        </authorList>
    </citation>
    <scope>IDENTIFICATION</scope>
</reference>
<dbReference type="Ensembl" id="ENSOART00020057744.1">
    <property type="protein sequence ID" value="ENSOARP00020060181.1"/>
    <property type="gene ID" value="ENSOARG00020035735.1"/>
</dbReference>
<reference evidence="1" key="3">
    <citation type="submission" date="2025-09" db="UniProtKB">
        <authorList>
            <consortium name="Ensembl"/>
        </authorList>
    </citation>
    <scope>IDENTIFICATION</scope>
</reference>
<sequence>MDWLDLLAVQGTLKSLLQHHSSKASILWHSAFFTVQLSHPYMTTGKTIALTRRTFVGKVMSLLFNMLSRLVITFLPRSKRLLISGLQSPSAVILEPKK</sequence>
<proteinExistence type="predicted"/>
<accession>A0AC11ELQ1</accession>
<evidence type="ECO:0000313" key="1">
    <source>
        <dbReference type="Ensembl" id="ENSOARP00020060181.1"/>
    </source>
</evidence>